<keyword evidence="5 7" id="KW-1133">Transmembrane helix</keyword>
<dbReference type="InterPro" id="IPR002656">
    <property type="entry name" value="Acyl_transf_3_dom"/>
</dbReference>
<feature type="transmembrane region" description="Helical" evidence="7">
    <location>
        <begin position="261"/>
        <end position="278"/>
    </location>
</feature>
<evidence type="ECO:0000259" key="8">
    <source>
        <dbReference type="Pfam" id="PF01757"/>
    </source>
</evidence>
<feature type="transmembrane region" description="Helical" evidence="7">
    <location>
        <begin position="32"/>
        <end position="52"/>
    </location>
</feature>
<name>A0ABW6ATD6_9BACT</name>
<evidence type="ECO:0000313" key="10">
    <source>
        <dbReference type="Proteomes" id="UP001597512"/>
    </source>
</evidence>
<dbReference type="Pfam" id="PF01757">
    <property type="entry name" value="Acyl_transf_3"/>
    <property type="match status" value="1"/>
</dbReference>
<evidence type="ECO:0000256" key="6">
    <source>
        <dbReference type="ARBA" id="ARBA00023136"/>
    </source>
</evidence>
<evidence type="ECO:0000313" key="9">
    <source>
        <dbReference type="EMBL" id="MFD2937897.1"/>
    </source>
</evidence>
<feature type="transmembrane region" description="Helical" evidence="7">
    <location>
        <begin position="7"/>
        <end position="26"/>
    </location>
</feature>
<evidence type="ECO:0000256" key="2">
    <source>
        <dbReference type="ARBA" id="ARBA00007400"/>
    </source>
</evidence>
<feature type="transmembrane region" description="Helical" evidence="7">
    <location>
        <begin position="164"/>
        <end position="185"/>
    </location>
</feature>
<evidence type="ECO:0000256" key="1">
    <source>
        <dbReference type="ARBA" id="ARBA00004651"/>
    </source>
</evidence>
<dbReference type="GO" id="GO:0016746">
    <property type="term" value="F:acyltransferase activity"/>
    <property type="evidence" value="ECO:0007669"/>
    <property type="project" value="UniProtKB-KW"/>
</dbReference>
<dbReference type="RefSeq" id="WP_381508394.1">
    <property type="nucleotide sequence ID" value="NZ_JBHUOM010000048.1"/>
</dbReference>
<feature type="transmembrane region" description="Helical" evidence="7">
    <location>
        <begin position="108"/>
        <end position="127"/>
    </location>
</feature>
<comment type="similarity">
    <text evidence="2">Belongs to the acyltransferase 3 family.</text>
</comment>
<evidence type="ECO:0000256" key="7">
    <source>
        <dbReference type="SAM" id="Phobius"/>
    </source>
</evidence>
<proteinExistence type="inferred from homology"/>
<feature type="transmembrane region" description="Helical" evidence="7">
    <location>
        <begin position="134"/>
        <end position="152"/>
    </location>
</feature>
<accession>A0ABW6ATD6</accession>
<gene>
    <name evidence="9" type="ORF">ACFS25_29295</name>
</gene>
<sequence length="333" mass="37890">MSQRNASIDLFRFLGAFSVILIHSIYANKLPLLPLLGRWAVPFFFMVSGYFFQKSYRNQSVYAFAKTGRALLSVFLCANLFYMLFLILTVGSLKEIVTHFTLLVGTHFHLWFLTSLLLGYLVLWFFLSRKLDGLLPYLAAIVLIVILGLNPYSHLLGIEAHPIYARSLLSIPFLCIGFLTAKYAVDVHVSKLVSWLLIGAGIGLQVVEAWLLSSNWQDSLTFDFMAGTLLFSVGMFLLSLQLPMPKNSHLSYYGRRYSLQLYLYHPVVNYFLYKALVTTKASELIYWMSPLLTVTITLSLLVLLDRFVPVLFGILSGDFSRYNSEKSKLKPLQ</sequence>
<keyword evidence="4 7" id="KW-0812">Transmembrane</keyword>
<dbReference type="PANTHER" id="PTHR40074">
    <property type="entry name" value="O-ACETYLTRANSFERASE WECH"/>
    <property type="match status" value="1"/>
</dbReference>
<keyword evidence="6 7" id="KW-0472">Membrane</keyword>
<keyword evidence="9" id="KW-0808">Transferase</keyword>
<comment type="subcellular location">
    <subcellularLocation>
        <location evidence="1">Cell membrane</location>
        <topology evidence="1">Multi-pass membrane protein</topology>
    </subcellularLocation>
</comment>
<protein>
    <submittedName>
        <fullName evidence="9">Acyltransferase</fullName>
    </submittedName>
</protein>
<keyword evidence="10" id="KW-1185">Reference proteome</keyword>
<evidence type="ECO:0000256" key="3">
    <source>
        <dbReference type="ARBA" id="ARBA00022475"/>
    </source>
</evidence>
<dbReference type="Proteomes" id="UP001597512">
    <property type="component" value="Unassembled WGS sequence"/>
</dbReference>
<keyword evidence="3" id="KW-1003">Cell membrane</keyword>
<evidence type="ECO:0000256" key="4">
    <source>
        <dbReference type="ARBA" id="ARBA00022692"/>
    </source>
</evidence>
<comment type="caution">
    <text evidence="9">The sequence shown here is derived from an EMBL/GenBank/DDBJ whole genome shotgun (WGS) entry which is preliminary data.</text>
</comment>
<feature type="transmembrane region" description="Helical" evidence="7">
    <location>
        <begin position="224"/>
        <end position="240"/>
    </location>
</feature>
<organism evidence="9 10">
    <name type="scientific">Spirosoma flavum</name>
    <dbReference type="NCBI Taxonomy" id="2048557"/>
    <lineage>
        <taxon>Bacteria</taxon>
        <taxon>Pseudomonadati</taxon>
        <taxon>Bacteroidota</taxon>
        <taxon>Cytophagia</taxon>
        <taxon>Cytophagales</taxon>
        <taxon>Cytophagaceae</taxon>
        <taxon>Spirosoma</taxon>
    </lineage>
</organism>
<feature type="transmembrane region" description="Helical" evidence="7">
    <location>
        <begin position="72"/>
        <end position="93"/>
    </location>
</feature>
<dbReference type="EMBL" id="JBHUOM010000048">
    <property type="protein sequence ID" value="MFD2937897.1"/>
    <property type="molecule type" value="Genomic_DNA"/>
</dbReference>
<feature type="domain" description="Acyltransferase 3" evidence="8">
    <location>
        <begin position="5"/>
        <end position="302"/>
    </location>
</feature>
<keyword evidence="9" id="KW-0012">Acyltransferase</keyword>
<dbReference type="PANTHER" id="PTHR40074:SF2">
    <property type="entry name" value="O-ACETYLTRANSFERASE WECH"/>
    <property type="match status" value="1"/>
</dbReference>
<evidence type="ECO:0000256" key="5">
    <source>
        <dbReference type="ARBA" id="ARBA00022989"/>
    </source>
</evidence>
<reference evidence="10" key="1">
    <citation type="journal article" date="2019" name="Int. J. Syst. Evol. Microbiol.">
        <title>The Global Catalogue of Microorganisms (GCM) 10K type strain sequencing project: providing services to taxonomists for standard genome sequencing and annotation.</title>
        <authorList>
            <consortium name="The Broad Institute Genomics Platform"/>
            <consortium name="The Broad Institute Genome Sequencing Center for Infectious Disease"/>
            <person name="Wu L."/>
            <person name="Ma J."/>
        </authorList>
    </citation>
    <scope>NUCLEOTIDE SEQUENCE [LARGE SCALE GENOMIC DNA]</scope>
    <source>
        <strain evidence="10">KCTC 52490</strain>
    </source>
</reference>
<feature type="transmembrane region" description="Helical" evidence="7">
    <location>
        <begin position="284"/>
        <end position="304"/>
    </location>
</feature>
<feature type="transmembrane region" description="Helical" evidence="7">
    <location>
        <begin position="192"/>
        <end position="212"/>
    </location>
</feature>